<dbReference type="SUPFAM" id="SSF50129">
    <property type="entry name" value="GroES-like"/>
    <property type="match status" value="1"/>
</dbReference>
<dbReference type="GO" id="GO:0008270">
    <property type="term" value="F:zinc ion binding"/>
    <property type="evidence" value="ECO:0007669"/>
    <property type="project" value="InterPro"/>
</dbReference>
<keyword evidence="2 4" id="KW-0862">Zinc</keyword>
<dbReference type="Pfam" id="PF00107">
    <property type="entry name" value="ADH_zinc_N"/>
    <property type="match status" value="1"/>
</dbReference>
<name>A0AAU8A5A9_9FIRM</name>
<dbReference type="PANTHER" id="PTHR43401">
    <property type="entry name" value="L-THREONINE 3-DEHYDROGENASE"/>
    <property type="match status" value="1"/>
</dbReference>
<dbReference type="PANTHER" id="PTHR43401:SF2">
    <property type="entry name" value="L-THREONINE 3-DEHYDROGENASE"/>
    <property type="match status" value="1"/>
</dbReference>
<evidence type="ECO:0000256" key="1">
    <source>
        <dbReference type="ARBA" id="ARBA00022723"/>
    </source>
</evidence>
<dbReference type="SUPFAM" id="SSF51735">
    <property type="entry name" value="NAD(P)-binding Rossmann-fold domains"/>
    <property type="match status" value="1"/>
</dbReference>
<dbReference type="InterPro" id="IPR036291">
    <property type="entry name" value="NAD(P)-bd_dom_sf"/>
</dbReference>
<dbReference type="InterPro" id="IPR002328">
    <property type="entry name" value="ADH_Zn_CS"/>
</dbReference>
<dbReference type="PROSITE" id="PS00059">
    <property type="entry name" value="ADH_ZINC"/>
    <property type="match status" value="1"/>
</dbReference>
<dbReference type="Gene3D" id="3.90.180.10">
    <property type="entry name" value="Medium-chain alcohol dehydrogenases, catalytic domain"/>
    <property type="match status" value="1"/>
</dbReference>
<evidence type="ECO:0000259" key="5">
    <source>
        <dbReference type="Pfam" id="PF00107"/>
    </source>
</evidence>
<protein>
    <submittedName>
        <fullName evidence="7">Zinc-binding dehydrogenase</fullName>
    </submittedName>
</protein>
<accession>A0AAU8A5A9</accession>
<dbReference type="GO" id="GO:0016491">
    <property type="term" value="F:oxidoreductase activity"/>
    <property type="evidence" value="ECO:0007669"/>
    <property type="project" value="UniProtKB-KW"/>
</dbReference>
<dbReference type="AlphaFoldDB" id="A0AAU8A5A9"/>
<dbReference type="InterPro" id="IPR050129">
    <property type="entry name" value="Zn_alcohol_dh"/>
</dbReference>
<keyword evidence="3" id="KW-0560">Oxidoreductase</keyword>
<dbReference type="InterPro" id="IPR013154">
    <property type="entry name" value="ADH-like_N"/>
</dbReference>
<evidence type="ECO:0000256" key="4">
    <source>
        <dbReference type="RuleBase" id="RU361277"/>
    </source>
</evidence>
<feature type="domain" description="Alcohol dehydrogenase-like C-terminal" evidence="5">
    <location>
        <begin position="169"/>
        <end position="294"/>
    </location>
</feature>
<proteinExistence type="inferred from homology"/>
<evidence type="ECO:0000256" key="2">
    <source>
        <dbReference type="ARBA" id="ARBA00022833"/>
    </source>
</evidence>
<dbReference type="InterPro" id="IPR011032">
    <property type="entry name" value="GroES-like_sf"/>
</dbReference>
<dbReference type="Gene3D" id="3.40.50.720">
    <property type="entry name" value="NAD(P)-binding Rossmann-like Domain"/>
    <property type="match status" value="1"/>
</dbReference>
<dbReference type="RefSeq" id="WP_079546609.1">
    <property type="nucleotide sequence ID" value="NZ_CP117826.1"/>
</dbReference>
<gene>
    <name evidence="7" type="ORF">PUP29_06775</name>
</gene>
<organism evidence="7">
    <name type="scientific">Christensenella massiliensis</name>
    <dbReference type="NCBI Taxonomy" id="1805714"/>
    <lineage>
        <taxon>Bacteria</taxon>
        <taxon>Bacillati</taxon>
        <taxon>Bacillota</taxon>
        <taxon>Clostridia</taxon>
        <taxon>Christensenellales</taxon>
        <taxon>Christensenellaceae</taxon>
        <taxon>Christensenella</taxon>
    </lineage>
</organism>
<evidence type="ECO:0000313" key="7">
    <source>
        <dbReference type="EMBL" id="XCC61241.1"/>
    </source>
</evidence>
<feature type="domain" description="Alcohol dehydrogenase-like N-terminal" evidence="6">
    <location>
        <begin position="23"/>
        <end position="129"/>
    </location>
</feature>
<dbReference type="InterPro" id="IPR013149">
    <property type="entry name" value="ADH-like_C"/>
</dbReference>
<comment type="similarity">
    <text evidence="4">Belongs to the zinc-containing alcohol dehydrogenase family.</text>
</comment>
<sequence length="339" mass="36884">MKAAYVKAPFEFEVRDRKLREPGETEIVVDIKACGLCGHDLILSRYAADRMQQFGHEVSGVVSKVGRLVTNVKTGDKVVLESGTFDRFSANSRNGRVDLDNKGPNFWIKGDDNMGFAERMIAPCECAVPFDGLDFEETSIVEPLGVALDLFKTADIKIMNDVLVIGLGPIGLMAAKIAKESGARKVYAAELSACKARIGIAKKWGIDEIILSDQQKIEDYPFEKDGVDRVLVTAPPATIPAALSVCRMGGIVAFLGIDYSPAGMVTIDSTLVHSNTLQLRASNASPALYFPECLDIIKSGMVSTKDLITHRFRLDEIGTAVKAFDEDKEHGVKAILVNE</sequence>
<keyword evidence="1 4" id="KW-0479">Metal-binding</keyword>
<evidence type="ECO:0000259" key="6">
    <source>
        <dbReference type="Pfam" id="PF08240"/>
    </source>
</evidence>
<dbReference type="EMBL" id="CP117826">
    <property type="protein sequence ID" value="XCC61241.1"/>
    <property type="molecule type" value="Genomic_DNA"/>
</dbReference>
<comment type="cofactor">
    <cofactor evidence="4">
        <name>Zn(2+)</name>
        <dbReference type="ChEBI" id="CHEBI:29105"/>
    </cofactor>
</comment>
<reference evidence="7" key="1">
    <citation type="submission" date="2023-02" db="EMBL/GenBank/DDBJ databases">
        <title>Gut commensal Christensenella minuta modulates host metabolism via a new class of secondary bile acids.</title>
        <authorList>
            <person name="Liu C."/>
        </authorList>
    </citation>
    <scope>NUCLEOTIDE SEQUENCE</scope>
    <source>
        <strain evidence="7">CA70</strain>
    </source>
</reference>
<dbReference type="Pfam" id="PF08240">
    <property type="entry name" value="ADH_N"/>
    <property type="match status" value="1"/>
</dbReference>
<evidence type="ECO:0000256" key="3">
    <source>
        <dbReference type="ARBA" id="ARBA00023002"/>
    </source>
</evidence>